<feature type="region of interest" description="Disordered" evidence="2">
    <location>
        <begin position="1384"/>
        <end position="1428"/>
    </location>
</feature>
<comment type="caution">
    <text evidence="3">The sequence shown here is derived from an EMBL/GenBank/DDBJ whole genome shotgun (WGS) entry which is preliminary data.</text>
</comment>
<feature type="coiled-coil region" evidence="1">
    <location>
        <begin position="807"/>
        <end position="879"/>
    </location>
</feature>
<proteinExistence type="predicted"/>
<evidence type="ECO:0000313" key="3">
    <source>
        <dbReference type="EMBL" id="KAK7115731.1"/>
    </source>
</evidence>
<protein>
    <submittedName>
        <fullName evidence="3">Uncharacterized protein</fullName>
    </submittedName>
</protein>
<feature type="compositionally biased region" description="Basic and acidic residues" evidence="2">
    <location>
        <begin position="1387"/>
        <end position="1407"/>
    </location>
</feature>
<feature type="region of interest" description="Disordered" evidence="2">
    <location>
        <begin position="1"/>
        <end position="22"/>
    </location>
</feature>
<feature type="region of interest" description="Disordered" evidence="2">
    <location>
        <begin position="88"/>
        <end position="180"/>
    </location>
</feature>
<feature type="coiled-coil region" evidence="1">
    <location>
        <begin position="410"/>
        <end position="620"/>
    </location>
</feature>
<feature type="region of interest" description="Disordered" evidence="2">
    <location>
        <begin position="291"/>
        <end position="311"/>
    </location>
</feature>
<feature type="coiled-coil region" evidence="1">
    <location>
        <begin position="1247"/>
        <end position="1326"/>
    </location>
</feature>
<dbReference type="Proteomes" id="UP001374579">
    <property type="component" value="Unassembled WGS sequence"/>
</dbReference>
<dbReference type="EMBL" id="JBAMIC010000001">
    <property type="protein sequence ID" value="KAK7115731.1"/>
    <property type="molecule type" value="Genomic_DNA"/>
</dbReference>
<sequence length="1823" mass="209752">MEGRNTPSPKLDGPGQGGRLLPNITADMARRHAVISPRTVSADARNFIVEKELLESQMRKVQLENSTLQTENKLLKEKYNRATARISELESRQSSLEEELEGVQDNMAAEMSRTARQARAESDRELEQKQNKISSLSRENDKLQNEIKHLRQKLDSAAKEVEDVKKSSDRTRALDAQKDENSALKTEIKKLQELLSSSEEQSEAECQKSIKLSQQLAQVTEINDLLQLQLDAGGSTGTAAEKRVLSLEQRLRVTEERLTQERADRAGSLSQIEEKLLTDNAKLQASEKELRRQLQREKDKNRSLEQRSHEYREENMKLRLALPDDDDTISPYKTYDIPNSTHSSQRQMTKKTDSVKAILKELEQEGVAEVESEAVVWLWNQRQQQLKQLREWHVYLTDLQLPDKDTSEGLKLLREKLTEYEKKFKEMEEKTDDIQAEKVTIDSTYKQQLSILVKERHEAFARLKTLEDLMDALRKESELLRHGLATTPTPTDNKMAIGSDVQLESLNAEIQTLESRASQLIRKNKALEMEMDTLRAQVSARDIALEEAYAEVKAAQTQRSQGEESAVLKERIESLSNELDEVQADYKALQQKVEYLQRDKQRLEGELEEAERQVKVTKARQVKLGAAREEGKDSKVAVLESELEQKDVQLLTVTSQLRQMEAELDTTQHQLALQRETALASQAQVEELERELQERGEMMDTVTEKKSDLLNQLTLVKTQFEAATLSLSHKQSQVQVLQMELAHERERSSIFEDRVNQLRKSGSGEGQAGVAGQSETALELRLQEVDSEMVRLRADLLSTTSQLGGAKEEREAEIQESRKVREELINAQAVSCQLTTHNTTLEQELETLSQDHECVSEEQQQAEEHLVKMESRLQEVLHKFELEAKRQHGDFATQYSELTPEDGPKILAELNTLRLLTGEKDKEVDMLNDKISREQTHARNLEKRMETLKATQARCKVDVNRITKELVIKMKENAATAEMNHSLAKQQAVLQKENQKLQQGIDEEHSHKEKRKAEITEVIKKVEKSELLQQEKSQVVQKKDSLIADLEAETRQVKRNLGQMEVENEQLKAKVEHLNEDIRNLGNVNSTLEKRLEMERATLAEERNNALKRREDLATANRKSEDLKHEQTLLLNNLTAERKNMQKLKEEIESHEETEKKLQEQIQSLKTDVETQHGQLLACRQQIEQLKLEKEAVYRDYQEVCRQLGEKDHVLTEQQRQSERDLELASTEINRLLATQDNERGHMDLELVKAREELKETRDQLRQKELQLTTFGRTLQELEETTREKKELEMKMERLETAADESRLLMDSLRHEVVALKDSNATLQETVGRSQVTEVHLQDQLRSARESGEGQTMELRHMMEGMKAHHEFEKKSLREALQQLETNLKSTEADLRSSLEKQEDLTEERRSLQHQVDTLKSQLSAESGERKLSQEKLDMLKSQMNETKRSKFASEERLLELQASITKLEADLASERDRNKALAVELQEVEGAVEAKAAAVRGKHEQVEVLKNEVSKLQQVLESQKQQLAARMRKSTMDLKQQVDTTESERLKLAHQAQQMSVELEQVREQLALKNKENLKLQEQVVTMEDQVREHSSKLRSTQVTLQHEEEMQTKLSSRFHEQEEELRKLRAFLAGKAEEEGDGKTMWKEMNRVMQDLSRQLLKHMDDVRTSEKGRSERDDKQVQRLRRELSSLESQLNAEKALHTITKNALQALEEDCTRLRQQLHNMRRRGYSQERKQKSRMEEINAIIARSQTRAHAMMSSGAYLDGTFKHLNPSRDFNVSVNNASGEASPDTSLALSDASFSSMFNNSFLNLSGTFPPGTPRQ</sequence>
<dbReference type="Gene3D" id="1.10.287.1490">
    <property type="match status" value="1"/>
</dbReference>
<feature type="coiled-coil region" evidence="1">
    <location>
        <begin position="1036"/>
        <end position="1203"/>
    </location>
</feature>
<feature type="coiled-coil region" evidence="1">
    <location>
        <begin position="924"/>
        <end position="958"/>
    </location>
</feature>
<feature type="compositionally biased region" description="Basic and acidic residues" evidence="2">
    <location>
        <begin position="118"/>
        <end position="130"/>
    </location>
</feature>
<evidence type="ECO:0000256" key="2">
    <source>
        <dbReference type="SAM" id="MobiDB-lite"/>
    </source>
</evidence>
<keyword evidence="4" id="KW-1185">Reference proteome</keyword>
<evidence type="ECO:0000313" key="4">
    <source>
        <dbReference type="Proteomes" id="UP001374579"/>
    </source>
</evidence>
<organism evidence="3 4">
    <name type="scientific">Littorina saxatilis</name>
    <dbReference type="NCBI Taxonomy" id="31220"/>
    <lineage>
        <taxon>Eukaryota</taxon>
        <taxon>Metazoa</taxon>
        <taxon>Spiralia</taxon>
        <taxon>Lophotrochozoa</taxon>
        <taxon>Mollusca</taxon>
        <taxon>Gastropoda</taxon>
        <taxon>Caenogastropoda</taxon>
        <taxon>Littorinimorpha</taxon>
        <taxon>Littorinoidea</taxon>
        <taxon>Littorinidae</taxon>
        <taxon>Littorina</taxon>
    </lineage>
</organism>
<feature type="coiled-coil region" evidence="1">
    <location>
        <begin position="650"/>
        <end position="705"/>
    </location>
</feature>
<reference evidence="3 4" key="1">
    <citation type="submission" date="2024-02" db="EMBL/GenBank/DDBJ databases">
        <title>Chromosome-scale genome assembly of the rough periwinkle Littorina saxatilis.</title>
        <authorList>
            <person name="De Jode A."/>
            <person name="Faria R."/>
            <person name="Formenti G."/>
            <person name="Sims Y."/>
            <person name="Smith T.P."/>
            <person name="Tracey A."/>
            <person name="Wood J.M.D."/>
            <person name="Zagrodzka Z.B."/>
            <person name="Johannesson K."/>
            <person name="Butlin R.K."/>
            <person name="Leder E.H."/>
        </authorList>
    </citation>
    <scope>NUCLEOTIDE SEQUENCE [LARGE SCALE GENOMIC DNA]</scope>
    <source>
        <strain evidence="3">Snail1</strain>
        <tissue evidence="3">Muscle</tissue>
    </source>
</reference>
<feature type="compositionally biased region" description="Basic and acidic residues" evidence="2">
    <location>
        <begin position="138"/>
        <end position="180"/>
    </location>
</feature>
<dbReference type="PANTHER" id="PTHR18937">
    <property type="entry name" value="STRUCTURAL MAINTENANCE OF CHROMOSOMES SMC FAMILY MEMBER"/>
    <property type="match status" value="1"/>
</dbReference>
<evidence type="ECO:0000256" key="1">
    <source>
        <dbReference type="SAM" id="Coils"/>
    </source>
</evidence>
<gene>
    <name evidence="3" type="ORF">V1264_001550</name>
</gene>
<feature type="coiled-coil region" evidence="1">
    <location>
        <begin position="1673"/>
        <end position="1728"/>
    </location>
</feature>
<accession>A0AAN9C1N4</accession>
<feature type="compositionally biased region" description="Polar residues" evidence="2">
    <location>
        <begin position="1409"/>
        <end position="1421"/>
    </location>
</feature>
<name>A0AAN9C1N4_9CAEN</name>
<keyword evidence="1" id="KW-0175">Coiled coil</keyword>